<proteinExistence type="predicted"/>
<dbReference type="InterPro" id="IPR057727">
    <property type="entry name" value="WCX_dom"/>
</dbReference>
<name>A0ABZ1BQ49_9FIRM</name>
<gene>
    <name evidence="4" type="ORF">VLY81_01820</name>
</gene>
<accession>A0ABZ1BQ49</accession>
<dbReference type="PROSITE" id="PS52050">
    <property type="entry name" value="WYL"/>
    <property type="match status" value="1"/>
</dbReference>
<dbReference type="InterPro" id="IPR036388">
    <property type="entry name" value="WH-like_DNA-bd_sf"/>
</dbReference>
<organism evidence="4 5">
    <name type="scientific">Geochorda subterranea</name>
    <dbReference type="NCBI Taxonomy" id="3109564"/>
    <lineage>
        <taxon>Bacteria</taxon>
        <taxon>Bacillati</taxon>
        <taxon>Bacillota</taxon>
        <taxon>Limnochordia</taxon>
        <taxon>Limnochordales</taxon>
        <taxon>Geochordaceae</taxon>
        <taxon>Geochorda</taxon>
    </lineage>
</organism>
<dbReference type="Proteomes" id="UP001333102">
    <property type="component" value="Chromosome"/>
</dbReference>
<evidence type="ECO:0000259" key="3">
    <source>
        <dbReference type="Pfam" id="PF25583"/>
    </source>
</evidence>
<dbReference type="Gene3D" id="1.10.10.10">
    <property type="entry name" value="Winged helix-like DNA-binding domain superfamily/Winged helix DNA-binding domain"/>
    <property type="match status" value="1"/>
</dbReference>
<sequence length="351" mass="40379">MVSVAMDAVGERLVSRVERLRALEQALLKAGDRGVRPAELAQRLGVRRQTIYRDLQALADTDVPVWNPARGRWAVRQEQYVGTVRLSIHEAVALFFAARLLARMADEHNPHAISALEKLALRFPEPVREQAMRAAPLLERRPRNREFVQALECLTLGWIERRKVRVLYRSARGRQRHPYVLHPYFLEPTAPGMAVYVLAYEESYFRQFVTLKLERMSQATLLDERFPERDFDPVAALQSAWGIMWSSSPVTVRLRFSPTVSRRVRESQWHLSQQMEEKPDGSCILTLRIGHTLEVLPWIRSWGRDCEVLEPPELRSQLAEEYEAAARLYRTAATADSVSGLRPSSGRHPRL</sequence>
<dbReference type="PANTHER" id="PTHR34580:SF1">
    <property type="entry name" value="PROTEIN PAFC"/>
    <property type="match status" value="1"/>
</dbReference>
<evidence type="ECO:0000313" key="4">
    <source>
        <dbReference type="EMBL" id="WRP14935.1"/>
    </source>
</evidence>
<protein>
    <submittedName>
        <fullName evidence="4">WYL domain-containing protein</fullName>
    </submittedName>
</protein>
<feature type="domain" description="WCX" evidence="3">
    <location>
        <begin position="249"/>
        <end position="326"/>
    </location>
</feature>
<dbReference type="InterPro" id="IPR051534">
    <property type="entry name" value="CBASS_pafABC_assoc_protein"/>
</dbReference>
<evidence type="ECO:0000259" key="2">
    <source>
        <dbReference type="Pfam" id="PF13280"/>
    </source>
</evidence>
<dbReference type="Pfam" id="PF25583">
    <property type="entry name" value="WCX"/>
    <property type="match status" value="1"/>
</dbReference>
<dbReference type="Pfam" id="PF13280">
    <property type="entry name" value="WYL"/>
    <property type="match status" value="1"/>
</dbReference>
<dbReference type="InterPro" id="IPR013196">
    <property type="entry name" value="HTH_11"/>
</dbReference>
<evidence type="ECO:0000313" key="5">
    <source>
        <dbReference type="Proteomes" id="UP001333102"/>
    </source>
</evidence>
<dbReference type="SUPFAM" id="SSF46785">
    <property type="entry name" value="Winged helix' DNA-binding domain"/>
    <property type="match status" value="1"/>
</dbReference>
<feature type="domain" description="Helix-turn-helix type 11" evidence="1">
    <location>
        <begin position="19"/>
        <end position="63"/>
    </location>
</feature>
<dbReference type="EMBL" id="CP141614">
    <property type="protein sequence ID" value="WRP14935.1"/>
    <property type="molecule type" value="Genomic_DNA"/>
</dbReference>
<dbReference type="Pfam" id="PF08279">
    <property type="entry name" value="HTH_11"/>
    <property type="match status" value="1"/>
</dbReference>
<dbReference type="InterPro" id="IPR036390">
    <property type="entry name" value="WH_DNA-bd_sf"/>
</dbReference>
<feature type="domain" description="WYL" evidence="2">
    <location>
        <begin position="154"/>
        <end position="220"/>
    </location>
</feature>
<dbReference type="InterPro" id="IPR026881">
    <property type="entry name" value="WYL_dom"/>
</dbReference>
<reference evidence="5" key="1">
    <citation type="submission" date="2023-12" db="EMBL/GenBank/DDBJ databases">
        <title>Novel isolates from deep terrestrial aquifers shed light on the physiology and ecology of the class Limnochordia.</title>
        <authorList>
            <person name="Karnachuk O.V."/>
            <person name="Lukina A.P."/>
            <person name="Avakyan M.R."/>
            <person name="Kadnikov V."/>
            <person name="Begmatov S."/>
            <person name="Beletsky A.V."/>
            <person name="Mardanov A.V."/>
            <person name="Ravin N.V."/>
        </authorList>
    </citation>
    <scope>NUCLEOTIDE SEQUENCE [LARGE SCALE GENOMIC DNA]</scope>
    <source>
        <strain evidence="5">LN</strain>
    </source>
</reference>
<keyword evidence="5" id="KW-1185">Reference proteome</keyword>
<dbReference type="RefSeq" id="WP_324669322.1">
    <property type="nucleotide sequence ID" value="NZ_CP141614.1"/>
</dbReference>
<evidence type="ECO:0000259" key="1">
    <source>
        <dbReference type="Pfam" id="PF08279"/>
    </source>
</evidence>
<dbReference type="PANTHER" id="PTHR34580">
    <property type="match status" value="1"/>
</dbReference>